<protein>
    <submittedName>
        <fullName evidence="7">TetR/AcrR family transcriptional regulator</fullName>
    </submittedName>
</protein>
<dbReference type="Gene3D" id="1.10.357.10">
    <property type="entry name" value="Tetracycline Repressor, domain 2"/>
    <property type="match status" value="1"/>
</dbReference>
<sequence length="227" mass="24941">MNPNGTKRSAGRPREAVLTRQKITDAAIKLLRTGSLKALTVSALAERLGVAPSAIYNHADSRATILSWVQESIAQQLDASGFGTEPWRAATERWAWSYYRLLREHPWFVEITATVPLRDAEVSARMYERVAYGLRAEGWRVRDVLHTISALESFIFGAAFDAAAPSDIYATGVHAQAAPILTAIVRAHDEVVANSELNTGEITFDLGLQAMLDGLHARHSHPKIANE</sequence>
<dbReference type="EMBL" id="WBKB01000001">
    <property type="protein sequence ID" value="KAB1644831.1"/>
    <property type="molecule type" value="Genomic_DNA"/>
</dbReference>
<dbReference type="InterPro" id="IPR003012">
    <property type="entry name" value="Tet_transcr_reg_TetR"/>
</dbReference>
<dbReference type="GO" id="GO:0045892">
    <property type="term" value="P:negative regulation of DNA-templated transcription"/>
    <property type="evidence" value="ECO:0007669"/>
    <property type="project" value="InterPro"/>
</dbReference>
<dbReference type="InterPro" id="IPR001647">
    <property type="entry name" value="HTH_TetR"/>
</dbReference>
<evidence type="ECO:0000256" key="4">
    <source>
        <dbReference type="ARBA" id="ARBA00023163"/>
    </source>
</evidence>
<organism evidence="7 8">
    <name type="scientific">Gulosibacter chungangensis</name>
    <dbReference type="NCBI Taxonomy" id="979746"/>
    <lineage>
        <taxon>Bacteria</taxon>
        <taxon>Bacillati</taxon>
        <taxon>Actinomycetota</taxon>
        <taxon>Actinomycetes</taxon>
        <taxon>Micrococcales</taxon>
        <taxon>Microbacteriaceae</taxon>
        <taxon>Gulosibacter</taxon>
    </lineage>
</organism>
<dbReference type="InterPro" id="IPR004111">
    <property type="entry name" value="Repressor_TetR_C"/>
</dbReference>
<dbReference type="Pfam" id="PF00440">
    <property type="entry name" value="TetR_N"/>
    <property type="match status" value="1"/>
</dbReference>
<proteinExistence type="predicted"/>
<dbReference type="PROSITE" id="PS50977">
    <property type="entry name" value="HTH_TETR_2"/>
    <property type="match status" value="1"/>
</dbReference>
<evidence type="ECO:0000256" key="5">
    <source>
        <dbReference type="PROSITE-ProRule" id="PRU00335"/>
    </source>
</evidence>
<keyword evidence="8" id="KW-1185">Reference proteome</keyword>
<dbReference type="SUPFAM" id="SSF46689">
    <property type="entry name" value="Homeodomain-like"/>
    <property type="match status" value="1"/>
</dbReference>
<keyword evidence="3 5" id="KW-0238">DNA-binding</keyword>
<evidence type="ECO:0000313" key="8">
    <source>
        <dbReference type="Proteomes" id="UP000433493"/>
    </source>
</evidence>
<dbReference type="InterPro" id="IPR009057">
    <property type="entry name" value="Homeodomain-like_sf"/>
</dbReference>
<evidence type="ECO:0000256" key="3">
    <source>
        <dbReference type="ARBA" id="ARBA00023125"/>
    </source>
</evidence>
<dbReference type="Proteomes" id="UP000433493">
    <property type="component" value="Unassembled WGS sequence"/>
</dbReference>
<evidence type="ECO:0000259" key="6">
    <source>
        <dbReference type="PROSITE" id="PS50977"/>
    </source>
</evidence>
<dbReference type="InterPro" id="IPR050109">
    <property type="entry name" value="HTH-type_TetR-like_transc_reg"/>
</dbReference>
<comment type="caution">
    <text evidence="7">The sequence shown here is derived from an EMBL/GenBank/DDBJ whole genome shotgun (WGS) entry which is preliminary data.</text>
</comment>
<gene>
    <name evidence="7" type="ORF">F8O05_00705</name>
</gene>
<dbReference type="AlphaFoldDB" id="A0A7J5BF04"/>
<dbReference type="GO" id="GO:0046677">
    <property type="term" value="P:response to antibiotic"/>
    <property type="evidence" value="ECO:0007669"/>
    <property type="project" value="InterPro"/>
</dbReference>
<dbReference type="GO" id="GO:0003700">
    <property type="term" value="F:DNA-binding transcription factor activity"/>
    <property type="evidence" value="ECO:0007669"/>
    <property type="project" value="TreeGrafter"/>
</dbReference>
<feature type="domain" description="HTH tetR-type" evidence="6">
    <location>
        <begin position="17"/>
        <end position="77"/>
    </location>
</feature>
<feature type="DNA-binding region" description="H-T-H motif" evidence="5">
    <location>
        <begin position="40"/>
        <end position="59"/>
    </location>
</feature>
<accession>A0A7J5BF04</accession>
<dbReference type="PANTHER" id="PTHR30055:SF151">
    <property type="entry name" value="TRANSCRIPTIONAL REGULATORY PROTEIN"/>
    <property type="match status" value="1"/>
</dbReference>
<evidence type="ECO:0000313" key="7">
    <source>
        <dbReference type="EMBL" id="KAB1644831.1"/>
    </source>
</evidence>
<dbReference type="PRINTS" id="PR00400">
    <property type="entry name" value="TETREPRESSOR"/>
</dbReference>
<dbReference type="GO" id="GO:0000976">
    <property type="term" value="F:transcription cis-regulatory region binding"/>
    <property type="evidence" value="ECO:0007669"/>
    <property type="project" value="TreeGrafter"/>
</dbReference>
<dbReference type="SUPFAM" id="SSF48498">
    <property type="entry name" value="Tetracyclin repressor-like, C-terminal domain"/>
    <property type="match status" value="1"/>
</dbReference>
<keyword evidence="4" id="KW-0804">Transcription</keyword>
<dbReference type="InterPro" id="IPR036271">
    <property type="entry name" value="Tet_transcr_reg_TetR-rel_C_sf"/>
</dbReference>
<dbReference type="Pfam" id="PF02909">
    <property type="entry name" value="TetR_C_1"/>
    <property type="match status" value="1"/>
</dbReference>
<keyword evidence="2" id="KW-0805">Transcription regulation</keyword>
<dbReference type="RefSeq" id="WP_158050844.1">
    <property type="nucleotide sequence ID" value="NZ_WBKB01000001.1"/>
</dbReference>
<evidence type="ECO:0000256" key="1">
    <source>
        <dbReference type="ARBA" id="ARBA00022491"/>
    </source>
</evidence>
<evidence type="ECO:0000256" key="2">
    <source>
        <dbReference type="ARBA" id="ARBA00023015"/>
    </source>
</evidence>
<dbReference type="OrthoDB" id="3432043at2"/>
<reference evidence="7 8" key="1">
    <citation type="submission" date="2019-09" db="EMBL/GenBank/DDBJ databases">
        <title>Phylogeny of genus Pseudoclavibacter and closely related genus.</title>
        <authorList>
            <person name="Li Y."/>
        </authorList>
    </citation>
    <scope>NUCLEOTIDE SEQUENCE [LARGE SCALE GENOMIC DNA]</scope>
    <source>
        <strain evidence="7 8">KCTC 13959</strain>
    </source>
</reference>
<name>A0A7J5BF04_9MICO</name>
<dbReference type="PANTHER" id="PTHR30055">
    <property type="entry name" value="HTH-TYPE TRANSCRIPTIONAL REGULATOR RUTR"/>
    <property type="match status" value="1"/>
</dbReference>
<keyword evidence="1" id="KW-0678">Repressor</keyword>